<keyword evidence="3" id="KW-1185">Reference proteome</keyword>
<dbReference type="Proteomes" id="UP000622890">
    <property type="component" value="Unassembled WGS sequence"/>
</dbReference>
<dbReference type="Gene3D" id="3.40.50.12780">
    <property type="entry name" value="N-terminal domain of ligase-like"/>
    <property type="match status" value="1"/>
</dbReference>
<evidence type="ECO:0000313" key="3">
    <source>
        <dbReference type="Proteomes" id="UP000622890"/>
    </source>
</evidence>
<accession>A0A934SMP8</accession>
<protein>
    <submittedName>
        <fullName evidence="2">AMP-binding protein</fullName>
    </submittedName>
</protein>
<gene>
    <name evidence="2" type="ORF">JJB74_01550</name>
</gene>
<proteinExistence type="predicted"/>
<dbReference type="RefSeq" id="WP_200590020.1">
    <property type="nucleotide sequence ID" value="NZ_JAEPBG010000001.1"/>
</dbReference>
<dbReference type="Pfam" id="PF00501">
    <property type="entry name" value="AMP-binding"/>
    <property type="match status" value="1"/>
</dbReference>
<name>A0A934SMP8_9BURK</name>
<feature type="domain" description="AMP-dependent synthetase/ligase" evidence="1">
    <location>
        <begin position="17"/>
        <end position="120"/>
    </location>
</feature>
<dbReference type="SUPFAM" id="SSF56801">
    <property type="entry name" value="Acetyl-CoA synthetase-like"/>
    <property type="match status" value="1"/>
</dbReference>
<dbReference type="EMBL" id="JAEPBG010000001">
    <property type="protein sequence ID" value="MBK4733305.1"/>
    <property type="molecule type" value="Genomic_DNA"/>
</dbReference>
<dbReference type="InterPro" id="IPR000873">
    <property type="entry name" value="AMP-dep_synth/lig_dom"/>
</dbReference>
<organism evidence="2 3">
    <name type="scientific">Noviherbaspirillum pedocola</name>
    <dbReference type="NCBI Taxonomy" id="2801341"/>
    <lineage>
        <taxon>Bacteria</taxon>
        <taxon>Pseudomonadati</taxon>
        <taxon>Pseudomonadota</taxon>
        <taxon>Betaproteobacteria</taxon>
        <taxon>Burkholderiales</taxon>
        <taxon>Oxalobacteraceae</taxon>
        <taxon>Noviherbaspirillum</taxon>
    </lineage>
</organism>
<evidence type="ECO:0000259" key="1">
    <source>
        <dbReference type="Pfam" id="PF00501"/>
    </source>
</evidence>
<dbReference type="AlphaFoldDB" id="A0A934SMP8"/>
<sequence length="211" mass="22418">MTSYPTISRDAYQALCRHARSQPDAIAYTSRFRIATYRKLRNRIERAAARLHGEWGVRPGDLVAYVGCGHPDALVLYFGLVCCGARLLPLEDASLQFDSARILAELGVRLALIDDDGVAPEGVASYTLSTLIGSVTTHPALQVSPDPCVPSLARMAAPSDAVPLLQESSLADETGLATMQQCEVRGALFDAAMFPQVLATLAGGGVIGFLG</sequence>
<evidence type="ECO:0000313" key="2">
    <source>
        <dbReference type="EMBL" id="MBK4733305.1"/>
    </source>
</evidence>
<reference evidence="2" key="1">
    <citation type="submission" date="2021-01" db="EMBL/GenBank/DDBJ databases">
        <title>Genome sequence of strain Noviherbaspirillum sp. DKR-6.</title>
        <authorList>
            <person name="Chaudhary D.K."/>
        </authorList>
    </citation>
    <scope>NUCLEOTIDE SEQUENCE</scope>
    <source>
        <strain evidence="2">DKR-6</strain>
    </source>
</reference>
<dbReference type="InterPro" id="IPR042099">
    <property type="entry name" value="ANL_N_sf"/>
</dbReference>
<comment type="caution">
    <text evidence="2">The sequence shown here is derived from an EMBL/GenBank/DDBJ whole genome shotgun (WGS) entry which is preliminary data.</text>
</comment>